<evidence type="ECO:0000313" key="9">
    <source>
        <dbReference type="Proteomes" id="UP000324104"/>
    </source>
</evidence>
<evidence type="ECO:0000256" key="2">
    <source>
        <dbReference type="ARBA" id="ARBA00022448"/>
    </source>
</evidence>
<organism evidence="8 9">
    <name type="scientific">Natrialba swarupiae</name>
    <dbReference type="NCBI Taxonomy" id="2448032"/>
    <lineage>
        <taxon>Archaea</taxon>
        <taxon>Methanobacteriati</taxon>
        <taxon>Methanobacteriota</taxon>
        <taxon>Stenosarchaea group</taxon>
        <taxon>Halobacteria</taxon>
        <taxon>Halobacteriales</taxon>
        <taxon>Natrialbaceae</taxon>
        <taxon>Natrialba</taxon>
    </lineage>
</organism>
<keyword evidence="3" id="KW-1003">Cell membrane</keyword>
<keyword evidence="5 7" id="KW-1133">Transmembrane helix</keyword>
<comment type="subcellular location">
    <subcellularLocation>
        <location evidence="1">Cell membrane</location>
        <topology evidence="1">Multi-pass membrane protein</topology>
    </subcellularLocation>
</comment>
<dbReference type="PANTHER" id="PTHR30354">
    <property type="entry name" value="GNT FAMILY GLUCONATE TRANSPORTER"/>
    <property type="match status" value="1"/>
</dbReference>
<feature type="transmembrane region" description="Helical" evidence="7">
    <location>
        <begin position="274"/>
        <end position="294"/>
    </location>
</feature>
<dbReference type="Proteomes" id="UP000324104">
    <property type="component" value="Unassembled WGS sequence"/>
</dbReference>
<feature type="transmembrane region" description="Helical" evidence="7">
    <location>
        <begin position="315"/>
        <end position="337"/>
    </location>
</feature>
<evidence type="ECO:0000256" key="4">
    <source>
        <dbReference type="ARBA" id="ARBA00022692"/>
    </source>
</evidence>
<keyword evidence="6 7" id="KW-0472">Membrane</keyword>
<dbReference type="InterPro" id="IPR003474">
    <property type="entry name" value="Glcn_transporter"/>
</dbReference>
<evidence type="ECO:0000256" key="5">
    <source>
        <dbReference type="ARBA" id="ARBA00022989"/>
    </source>
</evidence>
<evidence type="ECO:0000313" key="8">
    <source>
        <dbReference type="EMBL" id="TYT60278.1"/>
    </source>
</evidence>
<proteinExistence type="predicted"/>
<feature type="transmembrane region" description="Helical" evidence="7">
    <location>
        <begin position="241"/>
        <end position="262"/>
    </location>
</feature>
<feature type="transmembrane region" description="Helical" evidence="7">
    <location>
        <begin position="6"/>
        <end position="25"/>
    </location>
</feature>
<feature type="transmembrane region" description="Helical" evidence="7">
    <location>
        <begin position="182"/>
        <end position="204"/>
    </location>
</feature>
<dbReference type="GO" id="GO:0015128">
    <property type="term" value="F:gluconate transmembrane transporter activity"/>
    <property type="evidence" value="ECO:0007669"/>
    <property type="project" value="InterPro"/>
</dbReference>
<comment type="caution">
    <text evidence="8">The sequence shown here is derived from an EMBL/GenBank/DDBJ whole genome shotgun (WGS) entry which is preliminary data.</text>
</comment>
<dbReference type="GO" id="GO:0005886">
    <property type="term" value="C:plasma membrane"/>
    <property type="evidence" value="ECO:0007669"/>
    <property type="project" value="UniProtKB-SubCell"/>
</dbReference>
<dbReference type="AlphaFoldDB" id="A0A5D5AEQ3"/>
<feature type="transmembrane region" description="Helical" evidence="7">
    <location>
        <begin position="357"/>
        <end position="380"/>
    </location>
</feature>
<name>A0A5D5AEQ3_9EURY</name>
<reference evidence="8 9" key="1">
    <citation type="submission" date="2019-08" db="EMBL/GenBank/DDBJ databases">
        <title>Archaea genome.</title>
        <authorList>
            <person name="Kajale S."/>
            <person name="Shouche Y."/>
            <person name="Deshpande N."/>
            <person name="Sharma A."/>
        </authorList>
    </citation>
    <scope>NUCLEOTIDE SEQUENCE [LARGE SCALE GENOMIC DNA]</scope>
    <source>
        <strain evidence="8 9">ESP3B_9</strain>
    </source>
</reference>
<feature type="transmembrane region" description="Helical" evidence="7">
    <location>
        <begin position="62"/>
        <end position="84"/>
    </location>
</feature>
<evidence type="ECO:0000256" key="1">
    <source>
        <dbReference type="ARBA" id="ARBA00004651"/>
    </source>
</evidence>
<feature type="transmembrane region" description="Helical" evidence="7">
    <location>
        <begin position="144"/>
        <end position="162"/>
    </location>
</feature>
<dbReference type="Pfam" id="PF02447">
    <property type="entry name" value="GntP_permease"/>
    <property type="match status" value="1"/>
</dbReference>
<evidence type="ECO:0000256" key="7">
    <source>
        <dbReference type="SAM" id="Phobius"/>
    </source>
</evidence>
<keyword evidence="4 7" id="KW-0812">Transmembrane</keyword>
<keyword evidence="9" id="KW-1185">Reference proteome</keyword>
<evidence type="ECO:0000256" key="3">
    <source>
        <dbReference type="ARBA" id="ARBA00022475"/>
    </source>
</evidence>
<gene>
    <name evidence="8" type="ORF">FYC77_19745</name>
</gene>
<protein>
    <submittedName>
        <fullName evidence="8">GntP family permease</fullName>
    </submittedName>
</protein>
<dbReference type="EMBL" id="VTAW01000056">
    <property type="protein sequence ID" value="TYT60278.1"/>
    <property type="molecule type" value="Genomic_DNA"/>
</dbReference>
<feature type="transmembrane region" description="Helical" evidence="7">
    <location>
        <begin position="392"/>
        <end position="409"/>
    </location>
</feature>
<sequence>MLIDTVLHPGTMLVVGIVVLLFLLIRLKLHPFLALIVTTFLIGILSPEVPLGEVGGLTAEEFGGLMIGIGIPILMAAIIGKCLIESGAAERIVRTFRGSMGENRDNATLLGTSYLLSIPVFFDNVFYVLTPIARAARAREGEKYFLYLVAIIAGGSTAHALVPPTPGPLAVSTELGIDIGQFMIVGGLIAIPAAVVPGILYAQWMDRRMDIPLRDALGTTAEDLIRQTEREGQDLPGTFEALLPIILVIGLVASDALFGVFLPDGSMVTQITGLVGDPNIALTIAALMAAWTYYRVRIDDLNVFEEEILVAVKDGGNIIAITAAGGAFGGMLAAAGIGEAIIDFTGGLGFSLLVTGYIISGLMLIATGSLTVAMITTAGIMAGSIGQLDVHPIYLALAIGAGSMVFPWHNNAAFWVITEVGGLKHHETIRAFSLVGFLMSVTAFTVTLILSTILPNLGPFA</sequence>
<dbReference type="PANTHER" id="PTHR30354:SF22">
    <property type="entry name" value="HIGH-AFFINITY GLUCONATE TRANSPORTER"/>
    <property type="match status" value="1"/>
</dbReference>
<evidence type="ECO:0000256" key="6">
    <source>
        <dbReference type="ARBA" id="ARBA00023136"/>
    </source>
</evidence>
<accession>A0A5D5AEQ3</accession>
<feature type="transmembrane region" description="Helical" evidence="7">
    <location>
        <begin position="32"/>
        <end position="50"/>
    </location>
</feature>
<feature type="transmembrane region" description="Helical" evidence="7">
    <location>
        <begin position="429"/>
        <end position="454"/>
    </location>
</feature>
<keyword evidence="2" id="KW-0813">Transport</keyword>